<sequence length="131" mass="13944">MILNLILVLFCVTTPIIKGEESRKLDATNGDVKCGSCEGGYTPSPPPPTIEYLSPPPPSPLPPPPPSPKKPSSKYCPPPPSSAYMYLTGPPGNLYPVDENFSGASPSRHQSFSLFLPLLVATVLLISLARN</sequence>
<gene>
    <name evidence="3" type="ORF">KK1_025349</name>
</gene>
<evidence type="ECO:0000256" key="2">
    <source>
        <dbReference type="SAM" id="SignalP"/>
    </source>
</evidence>
<proteinExistence type="predicted"/>
<reference evidence="3" key="1">
    <citation type="journal article" date="2012" name="Nat. Biotechnol.">
        <title>Draft genome sequence of pigeonpea (Cajanus cajan), an orphan legume crop of resource-poor farmers.</title>
        <authorList>
            <person name="Varshney R.K."/>
            <person name="Chen W."/>
            <person name="Li Y."/>
            <person name="Bharti A.K."/>
            <person name="Saxena R.K."/>
            <person name="Schlueter J.A."/>
            <person name="Donoghue M.T."/>
            <person name="Azam S."/>
            <person name="Fan G."/>
            <person name="Whaley A.M."/>
            <person name="Farmer A.D."/>
            <person name="Sheridan J."/>
            <person name="Iwata A."/>
            <person name="Tuteja R."/>
            <person name="Penmetsa R.V."/>
            <person name="Wu W."/>
            <person name="Upadhyaya H.D."/>
            <person name="Yang S.P."/>
            <person name="Shah T."/>
            <person name="Saxena K.B."/>
            <person name="Michael T."/>
            <person name="McCombie W.R."/>
            <person name="Yang B."/>
            <person name="Zhang G."/>
            <person name="Yang H."/>
            <person name="Wang J."/>
            <person name="Spillane C."/>
            <person name="Cook D.R."/>
            <person name="May G.D."/>
            <person name="Xu X."/>
            <person name="Jackson S.A."/>
        </authorList>
    </citation>
    <scope>NUCLEOTIDE SEQUENCE [LARGE SCALE GENOMIC DNA]</scope>
</reference>
<dbReference type="PANTHER" id="PTHR35094:SF1">
    <property type="entry name" value="PROTEIN, PUTATIVE-RELATED"/>
    <property type="match status" value="1"/>
</dbReference>
<dbReference type="OMA" id="AYLYMTG"/>
<dbReference type="STRING" id="3821.A0A151SDB0"/>
<dbReference type="AlphaFoldDB" id="A0A151SDB0"/>
<feature type="chain" id="PRO_5007588466" evidence="2">
    <location>
        <begin position="20"/>
        <end position="131"/>
    </location>
</feature>
<feature type="region of interest" description="Disordered" evidence="1">
    <location>
        <begin position="25"/>
        <end position="76"/>
    </location>
</feature>
<name>A0A151SDB0_CAJCA</name>
<evidence type="ECO:0000313" key="4">
    <source>
        <dbReference type="Proteomes" id="UP000075243"/>
    </source>
</evidence>
<dbReference type="EMBL" id="KQ483420">
    <property type="protein sequence ID" value="KYP52814.1"/>
    <property type="molecule type" value="Genomic_DNA"/>
</dbReference>
<keyword evidence="2" id="KW-0732">Signal</keyword>
<organism evidence="3 4">
    <name type="scientific">Cajanus cajan</name>
    <name type="common">Pigeon pea</name>
    <name type="synonym">Cajanus indicus</name>
    <dbReference type="NCBI Taxonomy" id="3821"/>
    <lineage>
        <taxon>Eukaryota</taxon>
        <taxon>Viridiplantae</taxon>
        <taxon>Streptophyta</taxon>
        <taxon>Embryophyta</taxon>
        <taxon>Tracheophyta</taxon>
        <taxon>Spermatophyta</taxon>
        <taxon>Magnoliopsida</taxon>
        <taxon>eudicotyledons</taxon>
        <taxon>Gunneridae</taxon>
        <taxon>Pentapetalae</taxon>
        <taxon>rosids</taxon>
        <taxon>fabids</taxon>
        <taxon>Fabales</taxon>
        <taxon>Fabaceae</taxon>
        <taxon>Papilionoideae</taxon>
        <taxon>50 kb inversion clade</taxon>
        <taxon>NPAAA clade</taxon>
        <taxon>indigoferoid/millettioid clade</taxon>
        <taxon>Phaseoleae</taxon>
        <taxon>Cajanus</taxon>
    </lineage>
</organism>
<feature type="signal peptide" evidence="2">
    <location>
        <begin position="1"/>
        <end position="19"/>
    </location>
</feature>
<evidence type="ECO:0000313" key="3">
    <source>
        <dbReference type="EMBL" id="KYP52814.1"/>
    </source>
</evidence>
<keyword evidence="4" id="KW-1185">Reference proteome</keyword>
<dbReference type="Gramene" id="C.cajan_25299.t">
    <property type="protein sequence ID" value="C.cajan_25299.t.cds1"/>
    <property type="gene ID" value="C.cajan_25299"/>
</dbReference>
<feature type="compositionally biased region" description="Pro residues" evidence="1">
    <location>
        <begin position="43"/>
        <end position="69"/>
    </location>
</feature>
<accession>A0A151SDB0</accession>
<dbReference type="Proteomes" id="UP000075243">
    <property type="component" value="Unassembled WGS sequence"/>
</dbReference>
<protein>
    <submittedName>
        <fullName evidence="3">Uncharacterized protein</fullName>
    </submittedName>
</protein>
<evidence type="ECO:0000256" key="1">
    <source>
        <dbReference type="SAM" id="MobiDB-lite"/>
    </source>
</evidence>
<dbReference type="PANTHER" id="PTHR35094">
    <property type="entry name" value="LEUCINE-RICH REPEAT EXTENSIN-LIKE PROTEIN 2"/>
    <property type="match status" value="1"/>
</dbReference>
<dbReference type="OrthoDB" id="1728036at2759"/>